<dbReference type="PANTHER" id="PTHR42852:SF6">
    <property type="entry name" value="THIOL:DISULFIDE INTERCHANGE PROTEIN DSBE"/>
    <property type="match status" value="1"/>
</dbReference>
<dbReference type="OrthoDB" id="9796554at2"/>
<dbReference type="Gene3D" id="3.40.30.10">
    <property type="entry name" value="Glutaredoxin"/>
    <property type="match status" value="1"/>
</dbReference>
<accession>A0A1H0U7G4</accession>
<evidence type="ECO:0000259" key="6">
    <source>
        <dbReference type="PROSITE" id="PS51352"/>
    </source>
</evidence>
<dbReference type="GO" id="GO:0016209">
    <property type="term" value="F:antioxidant activity"/>
    <property type="evidence" value="ECO:0007669"/>
    <property type="project" value="InterPro"/>
</dbReference>
<protein>
    <submittedName>
        <fullName evidence="7">Thiol-disulfide isomerase or thioredoxin</fullName>
    </submittedName>
</protein>
<dbReference type="AlphaFoldDB" id="A0A1H0U7G4"/>
<dbReference type="STRING" id="443156.SAMN04489867_3174"/>
<evidence type="ECO:0000256" key="3">
    <source>
        <dbReference type="ARBA" id="ARBA00022968"/>
    </source>
</evidence>
<gene>
    <name evidence="7" type="ORF">SAMN04489867_3174</name>
</gene>
<dbReference type="Pfam" id="PF00578">
    <property type="entry name" value="AhpC-TSA"/>
    <property type="match status" value="1"/>
</dbReference>
<dbReference type="PROSITE" id="PS51257">
    <property type="entry name" value="PROKAR_LIPOPROTEIN"/>
    <property type="match status" value="1"/>
</dbReference>
<dbReference type="CDD" id="cd02966">
    <property type="entry name" value="TlpA_like_family"/>
    <property type="match status" value="1"/>
</dbReference>
<proteinExistence type="predicted"/>
<sequence>MVFASKVLRAWAGGAVVAALLTGCSSDPNSVASQARAGDRKGYVSGDGSVQLIALSQRDQPLLISGTTLDGKAWSSDTARGKVLVLNVWGSWCAPCVKEAPVLQKVYAQTQRDKQPVAFMGMDMKESPESAAAFVRSRGITYPSLAFDGGKPMLGLNGKAPTVPATLVLDSRGRLASRVLGPVNESTLTGLIHDALLEHAQSSGQ</sequence>
<keyword evidence="4" id="KW-1015">Disulfide bond</keyword>
<dbReference type="GO" id="GO:0016853">
    <property type="term" value="F:isomerase activity"/>
    <property type="evidence" value="ECO:0007669"/>
    <property type="project" value="UniProtKB-KW"/>
</dbReference>
<dbReference type="PANTHER" id="PTHR42852">
    <property type="entry name" value="THIOL:DISULFIDE INTERCHANGE PROTEIN DSBE"/>
    <property type="match status" value="1"/>
</dbReference>
<keyword evidence="2" id="KW-0201">Cytochrome c-type biogenesis</keyword>
<keyword evidence="7" id="KW-0413">Isomerase</keyword>
<dbReference type="InterPro" id="IPR000866">
    <property type="entry name" value="AhpC/TSA"/>
</dbReference>
<evidence type="ECO:0000256" key="5">
    <source>
        <dbReference type="ARBA" id="ARBA00023284"/>
    </source>
</evidence>
<dbReference type="PROSITE" id="PS00194">
    <property type="entry name" value="THIOREDOXIN_1"/>
    <property type="match status" value="1"/>
</dbReference>
<dbReference type="PROSITE" id="PS51352">
    <property type="entry name" value="THIOREDOXIN_2"/>
    <property type="match status" value="1"/>
</dbReference>
<dbReference type="GO" id="GO:0030313">
    <property type="term" value="C:cell envelope"/>
    <property type="evidence" value="ECO:0007669"/>
    <property type="project" value="UniProtKB-SubCell"/>
</dbReference>
<keyword evidence="3" id="KW-0735">Signal-anchor</keyword>
<evidence type="ECO:0000256" key="1">
    <source>
        <dbReference type="ARBA" id="ARBA00004196"/>
    </source>
</evidence>
<dbReference type="GO" id="GO:0017004">
    <property type="term" value="P:cytochrome complex assembly"/>
    <property type="evidence" value="ECO:0007669"/>
    <property type="project" value="UniProtKB-KW"/>
</dbReference>
<evidence type="ECO:0000313" key="7">
    <source>
        <dbReference type="EMBL" id="SDP62143.1"/>
    </source>
</evidence>
<dbReference type="GO" id="GO:0016491">
    <property type="term" value="F:oxidoreductase activity"/>
    <property type="evidence" value="ECO:0007669"/>
    <property type="project" value="InterPro"/>
</dbReference>
<dbReference type="Proteomes" id="UP000199077">
    <property type="component" value="Chromosome I"/>
</dbReference>
<dbReference type="InterPro" id="IPR050553">
    <property type="entry name" value="Thioredoxin_ResA/DsbE_sf"/>
</dbReference>
<evidence type="ECO:0000256" key="4">
    <source>
        <dbReference type="ARBA" id="ARBA00023157"/>
    </source>
</evidence>
<reference evidence="8" key="1">
    <citation type="submission" date="2016-10" db="EMBL/GenBank/DDBJ databases">
        <authorList>
            <person name="Varghese N."/>
            <person name="Submissions S."/>
        </authorList>
    </citation>
    <scope>NUCLEOTIDE SEQUENCE [LARGE SCALE GENOMIC DNA]</scope>
    <source>
        <strain evidence="8">DSM 22329</strain>
    </source>
</reference>
<dbReference type="EMBL" id="LT629711">
    <property type="protein sequence ID" value="SDP62143.1"/>
    <property type="molecule type" value="Genomic_DNA"/>
</dbReference>
<dbReference type="InterPro" id="IPR017937">
    <property type="entry name" value="Thioredoxin_CS"/>
</dbReference>
<keyword evidence="3" id="KW-0812">Transmembrane</keyword>
<name>A0A1H0U7G4_9MICO</name>
<organism evidence="7 8">
    <name type="scientific">Pedococcus dokdonensis</name>
    <dbReference type="NCBI Taxonomy" id="443156"/>
    <lineage>
        <taxon>Bacteria</taxon>
        <taxon>Bacillati</taxon>
        <taxon>Actinomycetota</taxon>
        <taxon>Actinomycetes</taxon>
        <taxon>Micrococcales</taxon>
        <taxon>Intrasporangiaceae</taxon>
        <taxon>Pedococcus</taxon>
    </lineage>
</organism>
<evidence type="ECO:0000313" key="8">
    <source>
        <dbReference type="Proteomes" id="UP000199077"/>
    </source>
</evidence>
<dbReference type="SUPFAM" id="SSF52833">
    <property type="entry name" value="Thioredoxin-like"/>
    <property type="match status" value="1"/>
</dbReference>
<dbReference type="InterPro" id="IPR013766">
    <property type="entry name" value="Thioredoxin_domain"/>
</dbReference>
<keyword evidence="8" id="KW-1185">Reference proteome</keyword>
<dbReference type="InterPro" id="IPR036249">
    <property type="entry name" value="Thioredoxin-like_sf"/>
</dbReference>
<comment type="subcellular location">
    <subcellularLocation>
        <location evidence="1">Cell envelope</location>
    </subcellularLocation>
</comment>
<feature type="domain" description="Thioredoxin" evidence="6">
    <location>
        <begin position="54"/>
        <end position="202"/>
    </location>
</feature>
<keyword evidence="5" id="KW-0676">Redox-active center</keyword>
<evidence type="ECO:0000256" key="2">
    <source>
        <dbReference type="ARBA" id="ARBA00022748"/>
    </source>
</evidence>